<evidence type="ECO:0000313" key="4">
    <source>
        <dbReference type="Proteomes" id="UP000007013"/>
    </source>
</evidence>
<dbReference type="PANTHER" id="PTHR23028:SF53">
    <property type="entry name" value="ACYL_TRANSF_3 DOMAIN-CONTAINING PROTEIN"/>
    <property type="match status" value="1"/>
</dbReference>
<feature type="transmembrane region" description="Helical" evidence="1">
    <location>
        <begin position="167"/>
        <end position="188"/>
    </location>
</feature>
<dbReference type="KEGG" id="ote:Oter_2754"/>
<feature type="transmembrane region" description="Helical" evidence="1">
    <location>
        <begin position="284"/>
        <end position="303"/>
    </location>
</feature>
<dbReference type="AlphaFoldDB" id="B1ZW21"/>
<dbReference type="InterPro" id="IPR050879">
    <property type="entry name" value="Acyltransferase_3"/>
</dbReference>
<keyword evidence="1" id="KW-0472">Membrane</keyword>
<dbReference type="PANTHER" id="PTHR23028">
    <property type="entry name" value="ACETYLTRANSFERASE"/>
    <property type="match status" value="1"/>
</dbReference>
<gene>
    <name evidence="3" type="ordered locus">Oter_2754</name>
</gene>
<feature type="domain" description="Acyltransferase 3" evidence="2">
    <location>
        <begin position="7"/>
        <end position="310"/>
    </location>
</feature>
<dbReference type="GO" id="GO:0009103">
    <property type="term" value="P:lipopolysaccharide biosynthetic process"/>
    <property type="evidence" value="ECO:0007669"/>
    <property type="project" value="TreeGrafter"/>
</dbReference>
<keyword evidence="4" id="KW-1185">Reference proteome</keyword>
<sequence>MKSRIDTLDGLRGIAILLVLAGHTVANLQPLGWLETPWIRALANPGGGVRLFFVLSGYLITHLLLQEQAATGSIGLLQFYRRRALRIWPAFYAYLLTLVLLALWFPTGLNVGTFTAAATFTWNYASFWAVPPPEGTWNLGHLWTLALEQQFYLLWPLALIVFPRRALWIAVALVIWCPLARVGTYYLFPAQRGLLAMMFHTGIDSLMAGCAAALLLQSAAWRERLLRCGRLAGSAALWLLVLSPLAALHVRGFGVSAGFTLDAAAAALLIAWMHRAPPAWAQALLGRGPLRMLGLISYSLYLWQQLFLSPDGWLAQGRLLAPLLAALAAAVLSYRLVEKPLLGLKDRRHRSPPLPGLPAKTA</sequence>
<feature type="transmembrane region" description="Helical" evidence="1">
    <location>
        <begin position="12"/>
        <end position="28"/>
    </location>
</feature>
<dbReference type="HOGENOM" id="CLU_005679_1_2_0"/>
<dbReference type="OrthoDB" id="9796461at2"/>
<feature type="transmembrane region" description="Helical" evidence="1">
    <location>
        <begin position="85"/>
        <end position="105"/>
    </location>
</feature>
<feature type="transmembrane region" description="Helical" evidence="1">
    <location>
        <begin position="48"/>
        <end position="65"/>
    </location>
</feature>
<dbReference type="InterPro" id="IPR002656">
    <property type="entry name" value="Acyl_transf_3_dom"/>
</dbReference>
<organism evidence="3 4">
    <name type="scientific">Opitutus terrae (strain DSM 11246 / JCM 15787 / PB90-1)</name>
    <dbReference type="NCBI Taxonomy" id="452637"/>
    <lineage>
        <taxon>Bacteria</taxon>
        <taxon>Pseudomonadati</taxon>
        <taxon>Verrucomicrobiota</taxon>
        <taxon>Opitutia</taxon>
        <taxon>Opitutales</taxon>
        <taxon>Opitutaceae</taxon>
        <taxon>Opitutus</taxon>
    </lineage>
</organism>
<keyword evidence="1" id="KW-0812">Transmembrane</keyword>
<feature type="transmembrane region" description="Helical" evidence="1">
    <location>
        <begin position="253"/>
        <end position="272"/>
    </location>
</feature>
<dbReference type="RefSeq" id="WP_012375570.1">
    <property type="nucleotide sequence ID" value="NC_010571.1"/>
</dbReference>
<feature type="transmembrane region" description="Helical" evidence="1">
    <location>
        <begin position="142"/>
        <end position="162"/>
    </location>
</feature>
<feature type="transmembrane region" description="Helical" evidence="1">
    <location>
        <begin position="315"/>
        <end position="337"/>
    </location>
</feature>
<dbReference type="GO" id="GO:0016747">
    <property type="term" value="F:acyltransferase activity, transferring groups other than amino-acyl groups"/>
    <property type="evidence" value="ECO:0007669"/>
    <property type="project" value="InterPro"/>
</dbReference>
<dbReference type="STRING" id="452637.Oter_2754"/>
<dbReference type="Proteomes" id="UP000007013">
    <property type="component" value="Chromosome"/>
</dbReference>
<feature type="transmembrane region" description="Helical" evidence="1">
    <location>
        <begin position="194"/>
        <end position="216"/>
    </location>
</feature>
<protein>
    <submittedName>
        <fullName evidence="3">Acyltransferase 3</fullName>
    </submittedName>
</protein>
<dbReference type="eggNOG" id="COG1835">
    <property type="taxonomic scope" value="Bacteria"/>
</dbReference>
<evidence type="ECO:0000256" key="1">
    <source>
        <dbReference type="SAM" id="Phobius"/>
    </source>
</evidence>
<proteinExistence type="predicted"/>
<keyword evidence="3" id="KW-0012">Acyltransferase</keyword>
<evidence type="ECO:0000259" key="2">
    <source>
        <dbReference type="Pfam" id="PF01757"/>
    </source>
</evidence>
<keyword evidence="3" id="KW-0808">Transferase</keyword>
<evidence type="ECO:0000313" key="3">
    <source>
        <dbReference type="EMBL" id="ACB76035.1"/>
    </source>
</evidence>
<accession>B1ZW21</accession>
<keyword evidence="1" id="KW-1133">Transmembrane helix</keyword>
<dbReference type="GO" id="GO:0016020">
    <property type="term" value="C:membrane"/>
    <property type="evidence" value="ECO:0007669"/>
    <property type="project" value="TreeGrafter"/>
</dbReference>
<feature type="transmembrane region" description="Helical" evidence="1">
    <location>
        <begin position="228"/>
        <end position="247"/>
    </location>
</feature>
<reference evidence="3 4" key="1">
    <citation type="journal article" date="2011" name="J. Bacteriol.">
        <title>Genome sequence of the verrucomicrobium Opitutus terrae PB90-1, an abundant inhabitant of rice paddy soil ecosystems.</title>
        <authorList>
            <person name="van Passel M.W."/>
            <person name="Kant R."/>
            <person name="Palva A."/>
            <person name="Copeland A."/>
            <person name="Lucas S."/>
            <person name="Lapidus A."/>
            <person name="Glavina del Rio T."/>
            <person name="Pitluck S."/>
            <person name="Goltsman E."/>
            <person name="Clum A."/>
            <person name="Sun H."/>
            <person name="Schmutz J."/>
            <person name="Larimer F.W."/>
            <person name="Land M.L."/>
            <person name="Hauser L."/>
            <person name="Kyrpides N."/>
            <person name="Mikhailova N."/>
            <person name="Richardson P.P."/>
            <person name="Janssen P.H."/>
            <person name="de Vos W.M."/>
            <person name="Smidt H."/>
        </authorList>
    </citation>
    <scope>NUCLEOTIDE SEQUENCE [LARGE SCALE GENOMIC DNA]</scope>
    <source>
        <strain evidence="4">DSM 11246 / JCM 15787 / PB90-1</strain>
    </source>
</reference>
<dbReference type="EMBL" id="CP001032">
    <property type="protein sequence ID" value="ACB76035.1"/>
    <property type="molecule type" value="Genomic_DNA"/>
</dbReference>
<name>B1ZW21_OPITP</name>
<dbReference type="Pfam" id="PF01757">
    <property type="entry name" value="Acyl_transf_3"/>
    <property type="match status" value="1"/>
</dbReference>